<proteinExistence type="predicted"/>
<name>A0A9D1TJ35_9FIRM</name>
<dbReference type="EMBL" id="DXIE01000039">
    <property type="protein sequence ID" value="HIV62595.1"/>
    <property type="molecule type" value="Genomic_DNA"/>
</dbReference>
<reference evidence="1" key="1">
    <citation type="journal article" date="2021" name="PeerJ">
        <title>Extensive microbial diversity within the chicken gut microbiome revealed by metagenomics and culture.</title>
        <authorList>
            <person name="Gilroy R."/>
            <person name="Ravi A."/>
            <person name="Getino M."/>
            <person name="Pursley I."/>
            <person name="Horton D.L."/>
            <person name="Alikhan N.F."/>
            <person name="Baker D."/>
            <person name="Gharbi K."/>
            <person name="Hall N."/>
            <person name="Watson M."/>
            <person name="Adriaenssens E.M."/>
            <person name="Foster-Nyarko E."/>
            <person name="Jarju S."/>
            <person name="Secka A."/>
            <person name="Antonio M."/>
            <person name="Oren A."/>
            <person name="Chaudhuri R.R."/>
            <person name="La Ragione R."/>
            <person name="Hildebrand F."/>
            <person name="Pallen M.J."/>
        </authorList>
    </citation>
    <scope>NUCLEOTIDE SEQUENCE</scope>
    <source>
        <strain evidence="1">CHK193-4272</strain>
    </source>
</reference>
<protein>
    <submittedName>
        <fullName evidence="1">Uncharacterized protein</fullName>
    </submittedName>
</protein>
<dbReference type="AlphaFoldDB" id="A0A9D1TJ35"/>
<evidence type="ECO:0000313" key="2">
    <source>
        <dbReference type="Proteomes" id="UP000886808"/>
    </source>
</evidence>
<comment type="caution">
    <text evidence="1">The sequence shown here is derived from an EMBL/GenBank/DDBJ whole genome shotgun (WGS) entry which is preliminary data.</text>
</comment>
<organism evidence="1 2">
    <name type="scientific">Candidatus Butyricicoccus avistercoris</name>
    <dbReference type="NCBI Taxonomy" id="2838518"/>
    <lineage>
        <taxon>Bacteria</taxon>
        <taxon>Bacillati</taxon>
        <taxon>Bacillota</taxon>
        <taxon>Clostridia</taxon>
        <taxon>Eubacteriales</taxon>
        <taxon>Butyricicoccaceae</taxon>
        <taxon>Butyricicoccus</taxon>
    </lineage>
</organism>
<reference evidence="1" key="2">
    <citation type="submission" date="2021-04" db="EMBL/GenBank/DDBJ databases">
        <authorList>
            <person name="Gilroy R."/>
        </authorList>
    </citation>
    <scope>NUCLEOTIDE SEQUENCE</scope>
    <source>
        <strain evidence="1">CHK193-4272</strain>
    </source>
</reference>
<evidence type="ECO:0000313" key="1">
    <source>
        <dbReference type="EMBL" id="HIV62595.1"/>
    </source>
</evidence>
<accession>A0A9D1TJ35</accession>
<sequence length="344" mass="39810">MLCIVTIIVIDPAFQYHMPFAGIKAVYSNERYQNSGMIKHSEFDSVIIGSSVTSNFRVSWFDELFGGKTLKLSYPGGCLSDFDTALSYAFEQNPNIKRVFWSLDPKILMSDYNAKSTPMPDYLYNNSVLDDGKYILNKDVLVELCGESVLATIKGENASIDDAFTWDSQYEFGSSRALWGYVRPEWSETIISEDAYDDVINENLDKIISYIKAYPETEFYLFTPPYSVLYWDRITRDGTYPAVLKLFDRLVTDLTPYENVKYYCFSPEVYILDLNNYIDEVHFSPDINKKIAEYMATYDGVDDSSILYMHTFFKDIIENFDFESLFPKILQEKPAKHRVLDPSY</sequence>
<gene>
    <name evidence="1" type="ORF">H9746_07125</name>
</gene>
<dbReference type="Proteomes" id="UP000886808">
    <property type="component" value="Unassembled WGS sequence"/>
</dbReference>
<dbReference type="SUPFAM" id="SSF52266">
    <property type="entry name" value="SGNH hydrolase"/>
    <property type="match status" value="1"/>
</dbReference>